<accession>A0A0L0N3K7</accession>
<evidence type="ECO:0000313" key="2">
    <source>
        <dbReference type="Proteomes" id="UP000036947"/>
    </source>
</evidence>
<protein>
    <submittedName>
        <fullName evidence="1">Uncharacterized protein</fullName>
    </submittedName>
</protein>
<sequence>MSIVRATRFGIFQGQTPMALDETLRALYDRAIADPSSLSDEERRRIAHRPPPEEEDALCRDACGLSMSELLTKAVQNGDSLSYQEARLVTAGVLLKQAGSLFGERMKLSETDRYLSLEAEEAVKTEEMVAAQKNAWAVEFRWHAAERAARETLNNQDYRNIKFAMHVLWQEHVLSLTETTVCGLVLFFPKMPEWPSFKEQIETSVRHGLNGIISLRKDAAIAKFTLHWVEDNDPSALRNRFATTRDGNQFPAGLRLDSFLYVDEEALRSYDAPKPFVWLWEPQDSAEPLKVHIKHIAPVLFARLTQRDLSTEKARRWPFLRTSELEMLHYEASRSLTTLGERDDIWPPHPRTL</sequence>
<keyword evidence="2" id="KW-1185">Reference proteome</keyword>
<dbReference type="OrthoDB" id="4424523at2759"/>
<organism evidence="1 2">
    <name type="scientific">Tolypocladium ophioglossoides (strain CBS 100239)</name>
    <name type="common">Snaketongue truffleclub</name>
    <name type="synonym">Elaphocordyceps ophioglossoides</name>
    <dbReference type="NCBI Taxonomy" id="1163406"/>
    <lineage>
        <taxon>Eukaryota</taxon>
        <taxon>Fungi</taxon>
        <taxon>Dikarya</taxon>
        <taxon>Ascomycota</taxon>
        <taxon>Pezizomycotina</taxon>
        <taxon>Sordariomycetes</taxon>
        <taxon>Hypocreomycetidae</taxon>
        <taxon>Hypocreales</taxon>
        <taxon>Ophiocordycipitaceae</taxon>
        <taxon>Tolypocladium</taxon>
    </lineage>
</organism>
<name>A0A0L0N3K7_TOLOC</name>
<dbReference type="EMBL" id="LFRF01000024">
    <property type="protein sequence ID" value="KND88574.1"/>
    <property type="molecule type" value="Genomic_DNA"/>
</dbReference>
<evidence type="ECO:0000313" key="1">
    <source>
        <dbReference type="EMBL" id="KND88574.1"/>
    </source>
</evidence>
<proteinExistence type="predicted"/>
<reference evidence="1 2" key="1">
    <citation type="journal article" date="2015" name="BMC Genomics">
        <title>The genome of the truffle-parasite Tolypocladium ophioglossoides and the evolution of antifungal peptaibiotics.</title>
        <authorList>
            <person name="Quandt C.A."/>
            <person name="Bushley K.E."/>
            <person name="Spatafora J.W."/>
        </authorList>
    </citation>
    <scope>NUCLEOTIDE SEQUENCE [LARGE SCALE GENOMIC DNA]</scope>
    <source>
        <strain evidence="1 2">CBS 100239</strain>
    </source>
</reference>
<comment type="caution">
    <text evidence="1">The sequence shown here is derived from an EMBL/GenBank/DDBJ whole genome shotgun (WGS) entry which is preliminary data.</text>
</comment>
<dbReference type="Proteomes" id="UP000036947">
    <property type="component" value="Unassembled WGS sequence"/>
</dbReference>
<dbReference type="AlphaFoldDB" id="A0A0L0N3K7"/>
<gene>
    <name evidence="1" type="ORF">TOPH_06751</name>
</gene>